<dbReference type="Proteomes" id="UP001153269">
    <property type="component" value="Unassembled WGS sequence"/>
</dbReference>
<dbReference type="InterPro" id="IPR016024">
    <property type="entry name" value="ARM-type_fold"/>
</dbReference>
<dbReference type="PANTHER" id="PTHR14716:SF0">
    <property type="entry name" value="CILIA- AND FLAGELLA-ASSOCIATED PROTEIN 69"/>
    <property type="match status" value="1"/>
</dbReference>
<proteinExistence type="predicted"/>
<dbReference type="GO" id="GO:1990834">
    <property type="term" value="P:response to odorant"/>
    <property type="evidence" value="ECO:0007669"/>
    <property type="project" value="TreeGrafter"/>
</dbReference>
<dbReference type="Pfam" id="PF21049">
    <property type="entry name" value="CFA69_ARM_rpt"/>
    <property type="match status" value="1"/>
</dbReference>
<dbReference type="GO" id="GO:0042048">
    <property type="term" value="P:olfactory behavior"/>
    <property type="evidence" value="ECO:0007669"/>
    <property type="project" value="TreeGrafter"/>
</dbReference>
<dbReference type="InterPro" id="IPR011989">
    <property type="entry name" value="ARM-like"/>
</dbReference>
<feature type="domain" description="Cilia- and flagella-associated protein 69 ARM repeats" evidence="1">
    <location>
        <begin position="107"/>
        <end position="826"/>
    </location>
</feature>
<dbReference type="SUPFAM" id="SSF48371">
    <property type="entry name" value="ARM repeat"/>
    <property type="match status" value="2"/>
</dbReference>
<dbReference type="PANTHER" id="PTHR14716">
    <property type="entry name" value="CILIA- AND FLAGELLA-ASSOCIATED PROTEIN 69"/>
    <property type="match status" value="1"/>
</dbReference>
<protein>
    <recommendedName>
        <fullName evidence="1">Cilia- and flagella-associated protein 69 ARM repeats domain-containing protein</fullName>
    </recommendedName>
</protein>
<name>A0A9N7UAT8_PLEPL</name>
<gene>
    <name evidence="2" type="ORF">PLEPLA_LOCUS15160</name>
</gene>
<dbReference type="EMBL" id="CADEAL010000953">
    <property type="protein sequence ID" value="CAB1427222.1"/>
    <property type="molecule type" value="Genomic_DNA"/>
</dbReference>
<dbReference type="AlphaFoldDB" id="A0A9N7UAT8"/>
<accession>A0A9N7UAT8</accession>
<evidence type="ECO:0000313" key="2">
    <source>
        <dbReference type="EMBL" id="CAB1427222.1"/>
    </source>
</evidence>
<sequence length="1113" mass="124071">MEVGVSCGIWAALLAVLRGHPSNGGTLKRGSSSRDSGSSWSHFRWQQNVVSTSYRCHDLSSSPSLDVDLDFISPRNEPGKVVHRKKPEIPGAADMRQHLEVNAKSLDSTKVIRLLEDPLTANLKERHLFVLKKLLKRSQIGFLLKDLKDVARILNICAEKVNEHLEYLPILCEALKICRFPFLKEKASDELNYAQDVIEFISHLGCLMRVSDAEVRQQIVETVKSFYNHVAPKHLHDGLQSTSPGYRLQLLELSDVAQTLLLSMSTLENQPTIKLQLLKTLQILSGSSDMNCALMLNARGAETICLHMNEPDPSGEVLVHSSEILWNLLERGSKDTVTAQLSSMECTVSLKEAFFHQLMSGFQPSDLQLRNDLLVITTLIAENSNHLLIESLFAKQLMVFVTFPELKTHNPLVRNFKLSYNSEDLKMKKMLLNLLVLMSKDLAALQLYREEQVMLALLTLVKPPAATAAGQRSGGRHWSSIQQEELQLQALATLATIAPLMLDEYVACLGNARLLLLVDWCTGQDSYFGDCHSFHGTGGRGSKKAQMRHCIRVLRSVTSLGEESVLQDLCDQGTISQLMGILMQMEASPDEEDLVTLEIKSDIQLILSALCENDMHRKELFGAEGVEMTVHFLKKGPDKFYSGLGHNKLILSTVDCVWSCIVGCYTTEDYFLVKEGVFLLLDLLVSSPRCVHAIVLATLLELCDNPNTLSHILSWRDEGGRTASSLLLQLWRLEEEELGVTRDQHGGIADPQRMVLRRDQEDTQLASNTPSAAVMEISENLRSKIYSIFCKLGFLDLPGLSAKDYVTLGIIRRYLDFKVGEVWDEVSRELVLDGVRPISPDQESLSRICKIPEDTARKVMIEQISILEQQKKEEASEEEIVYSEIKSHWKQRELTAKSWDSYVSKTSNYEILKEVKAQKKEDMESSRPKRTEADPAVHPAEHFIGQVIAAESSEAQAGVKLTLSKPLIQSPDWDFTKEQGHTGASSVGQAATVCSGFVWCRSAELLQPSVKRRVNVGPAAASGSLLGADHLPEDPSTSNCREAPAAEMIIRLGRLTPGYFHLLQRQVSGEVRMQPQGSFIDPIAVMMASVGTGLCLYSSRQMAERVQLKQPHA</sequence>
<comment type="caution">
    <text evidence="2">The sequence shown here is derived from an EMBL/GenBank/DDBJ whole genome shotgun (WGS) entry which is preliminary data.</text>
</comment>
<evidence type="ECO:0000259" key="1">
    <source>
        <dbReference type="Pfam" id="PF21049"/>
    </source>
</evidence>
<dbReference type="GO" id="GO:0097730">
    <property type="term" value="C:non-motile cilium"/>
    <property type="evidence" value="ECO:0007669"/>
    <property type="project" value="TreeGrafter"/>
</dbReference>
<organism evidence="2 3">
    <name type="scientific">Pleuronectes platessa</name>
    <name type="common">European plaice</name>
    <dbReference type="NCBI Taxonomy" id="8262"/>
    <lineage>
        <taxon>Eukaryota</taxon>
        <taxon>Metazoa</taxon>
        <taxon>Chordata</taxon>
        <taxon>Craniata</taxon>
        <taxon>Vertebrata</taxon>
        <taxon>Euteleostomi</taxon>
        <taxon>Actinopterygii</taxon>
        <taxon>Neopterygii</taxon>
        <taxon>Teleostei</taxon>
        <taxon>Neoteleostei</taxon>
        <taxon>Acanthomorphata</taxon>
        <taxon>Carangaria</taxon>
        <taxon>Pleuronectiformes</taxon>
        <taxon>Pleuronectoidei</taxon>
        <taxon>Pleuronectidae</taxon>
        <taxon>Pleuronectes</taxon>
    </lineage>
</organism>
<dbReference type="Gene3D" id="1.25.10.10">
    <property type="entry name" value="Leucine-rich Repeat Variant"/>
    <property type="match status" value="2"/>
</dbReference>
<dbReference type="InterPro" id="IPR048732">
    <property type="entry name" value="CFA69"/>
</dbReference>
<dbReference type="GO" id="GO:0097225">
    <property type="term" value="C:sperm midpiece"/>
    <property type="evidence" value="ECO:0007669"/>
    <property type="project" value="TreeGrafter"/>
</dbReference>
<dbReference type="GO" id="GO:1902093">
    <property type="term" value="P:positive regulation of flagellated sperm motility"/>
    <property type="evidence" value="ECO:0007669"/>
    <property type="project" value="TreeGrafter"/>
</dbReference>
<dbReference type="InterPro" id="IPR048733">
    <property type="entry name" value="CFA69_ARM_dom"/>
</dbReference>
<keyword evidence="3" id="KW-1185">Reference proteome</keyword>
<evidence type="ECO:0000313" key="3">
    <source>
        <dbReference type="Proteomes" id="UP001153269"/>
    </source>
</evidence>
<reference evidence="2" key="1">
    <citation type="submission" date="2020-03" db="EMBL/GenBank/DDBJ databases">
        <authorList>
            <person name="Weist P."/>
        </authorList>
    </citation>
    <scope>NUCLEOTIDE SEQUENCE</scope>
</reference>